<reference evidence="2" key="1">
    <citation type="submission" date="2018-12" db="EMBL/GenBank/DDBJ databases">
        <title>Singled stranded DNA viruses identified in blackflies (Austrosimulium ungulatum) sampled in New Zealand.</title>
        <authorList>
            <person name="Kraberger S."/>
            <person name="Fontenele R.S."/>
            <person name="Schmidlin K."/>
            <person name="Walters M."/>
            <person name="Varsani A."/>
        </authorList>
    </citation>
    <scope>NUCLEOTIDE SEQUENCE [LARGE SCALE GENOMIC DNA]</scope>
    <source>
        <strain evidence="2">115</strain>
    </source>
</reference>
<organism evidence="2">
    <name type="scientific">Blackfly microvirus SF02</name>
    <dbReference type="NCBI Taxonomy" id="2576452"/>
    <lineage>
        <taxon>Viruses</taxon>
        <taxon>Monodnaviria</taxon>
        <taxon>Sangervirae</taxon>
        <taxon>Phixviricota</taxon>
        <taxon>Malgrandaviricetes</taxon>
        <taxon>Petitvirales</taxon>
        <taxon>Microviridae</taxon>
        <taxon>Microvirus</taxon>
    </lineage>
</organism>
<feature type="region of interest" description="Disordered" evidence="1">
    <location>
        <begin position="190"/>
        <end position="221"/>
    </location>
</feature>
<accession>A0A4P8PKH1</accession>
<name>A0A4P8PKH1_9VIRU</name>
<proteinExistence type="predicted"/>
<dbReference type="EMBL" id="MK249183">
    <property type="protein sequence ID" value="QCQ84879.1"/>
    <property type="molecule type" value="Genomic_DNA"/>
</dbReference>
<protein>
    <submittedName>
        <fullName evidence="2">DNA pilot protein</fullName>
    </submittedName>
</protein>
<evidence type="ECO:0000256" key="1">
    <source>
        <dbReference type="SAM" id="MobiDB-lite"/>
    </source>
</evidence>
<evidence type="ECO:0000313" key="2">
    <source>
        <dbReference type="EMBL" id="QCQ84879.1"/>
    </source>
</evidence>
<dbReference type="Proteomes" id="UP000322155">
    <property type="component" value="Segment"/>
</dbReference>
<sequence>MGLSLGDAFSGGLNALMQERANSQNVDNAREQRTWEMEMSGTAHRREVADLRAAGLNPILSANNGASTPTGATAAPSTNSMGAGLATAMDSARMKNELDKGNSQIGLNSAMGEASKAAAVKDTSTAKNNEVATQTALAQLKAITKESGVREGQADIDSKMLKYDNVVKRLQSGAGVINSAKDAVLDWRIKGGQNNNPKPWEGTMKDGTKYNKGTGEIVNKP</sequence>